<protein>
    <submittedName>
        <fullName evidence="1">Uncharacterized protein</fullName>
    </submittedName>
</protein>
<evidence type="ECO:0000313" key="1">
    <source>
        <dbReference type="EMBL" id="JAH58620.1"/>
    </source>
</evidence>
<reference evidence="1" key="2">
    <citation type="journal article" date="2015" name="Fish Shellfish Immunol.">
        <title>Early steps in the European eel (Anguilla anguilla)-Vibrio vulnificus interaction in the gills: Role of the RtxA13 toxin.</title>
        <authorList>
            <person name="Callol A."/>
            <person name="Pajuelo D."/>
            <person name="Ebbesson L."/>
            <person name="Teles M."/>
            <person name="MacKenzie S."/>
            <person name="Amaro C."/>
        </authorList>
    </citation>
    <scope>NUCLEOTIDE SEQUENCE</scope>
</reference>
<dbReference type="EMBL" id="GBXM01049957">
    <property type="protein sequence ID" value="JAH58620.1"/>
    <property type="molecule type" value="Transcribed_RNA"/>
</dbReference>
<reference evidence="1" key="1">
    <citation type="submission" date="2014-11" db="EMBL/GenBank/DDBJ databases">
        <authorList>
            <person name="Amaro Gonzalez C."/>
        </authorList>
    </citation>
    <scope>NUCLEOTIDE SEQUENCE</scope>
</reference>
<organism evidence="1">
    <name type="scientific">Anguilla anguilla</name>
    <name type="common">European freshwater eel</name>
    <name type="synonym">Muraena anguilla</name>
    <dbReference type="NCBI Taxonomy" id="7936"/>
    <lineage>
        <taxon>Eukaryota</taxon>
        <taxon>Metazoa</taxon>
        <taxon>Chordata</taxon>
        <taxon>Craniata</taxon>
        <taxon>Vertebrata</taxon>
        <taxon>Euteleostomi</taxon>
        <taxon>Actinopterygii</taxon>
        <taxon>Neopterygii</taxon>
        <taxon>Teleostei</taxon>
        <taxon>Anguilliformes</taxon>
        <taxon>Anguillidae</taxon>
        <taxon>Anguilla</taxon>
    </lineage>
</organism>
<sequence length="40" mass="4508">MVVLRNSVFGIVVVYRTTNETKTTRFLFLTHTLVAVAPNV</sequence>
<proteinExistence type="predicted"/>
<accession>A0A0E9U0A2</accession>
<name>A0A0E9U0A2_ANGAN</name>
<dbReference type="AlphaFoldDB" id="A0A0E9U0A2"/>